<dbReference type="STRING" id="419479.SAMN04488563_5362"/>
<dbReference type="InterPro" id="IPR039425">
    <property type="entry name" value="RNA_pol_sigma-70-like"/>
</dbReference>
<dbReference type="InterPro" id="IPR007627">
    <property type="entry name" value="RNA_pol_sigma70_r2"/>
</dbReference>
<evidence type="ECO:0000259" key="5">
    <source>
        <dbReference type="Pfam" id="PF04542"/>
    </source>
</evidence>
<organism evidence="7 8">
    <name type="scientific">Jiangella alkaliphila</name>
    <dbReference type="NCBI Taxonomy" id="419479"/>
    <lineage>
        <taxon>Bacteria</taxon>
        <taxon>Bacillati</taxon>
        <taxon>Actinomycetota</taxon>
        <taxon>Actinomycetes</taxon>
        <taxon>Jiangellales</taxon>
        <taxon>Jiangellaceae</taxon>
        <taxon>Jiangella</taxon>
    </lineage>
</organism>
<dbReference type="SUPFAM" id="SSF88946">
    <property type="entry name" value="Sigma2 domain of RNA polymerase sigma factors"/>
    <property type="match status" value="1"/>
</dbReference>
<sequence length="200" mass="22572">MPTLRPVPDGDPQPRSGFGDNLGYLLGRCASGDTAAFEQLYDAVAGAVLGISIRVIRDRAQAEEVAQDVLLEIWRTSSRYVPERGSARGWIMTIAHRRAVDRVRREQADHDREVLVASRDGRGRPYDEVVDEVEANIEREQVRQCLESLTELQRESIALAYYDGRTYREVSRFLSAPLGTVKTRLRDGLIRLRDCMGVAR</sequence>
<evidence type="ECO:0000256" key="1">
    <source>
        <dbReference type="ARBA" id="ARBA00010641"/>
    </source>
</evidence>
<dbReference type="Gene3D" id="1.10.1740.10">
    <property type="match status" value="1"/>
</dbReference>
<dbReference type="Pfam" id="PF04542">
    <property type="entry name" value="Sigma70_r2"/>
    <property type="match status" value="1"/>
</dbReference>
<reference evidence="8" key="1">
    <citation type="submission" date="2016-10" db="EMBL/GenBank/DDBJ databases">
        <authorList>
            <person name="Varghese N."/>
            <person name="Submissions S."/>
        </authorList>
    </citation>
    <scope>NUCLEOTIDE SEQUENCE [LARGE SCALE GENOMIC DNA]</scope>
    <source>
        <strain evidence="8">DSM 45079</strain>
    </source>
</reference>
<dbReference type="Proteomes" id="UP000182977">
    <property type="component" value="Chromosome I"/>
</dbReference>
<evidence type="ECO:0000313" key="7">
    <source>
        <dbReference type="EMBL" id="SDU76931.1"/>
    </source>
</evidence>
<feature type="domain" description="RNA polymerase sigma factor 70 region 4 type 2" evidence="6">
    <location>
        <begin position="139"/>
        <end position="192"/>
    </location>
</feature>
<evidence type="ECO:0000313" key="8">
    <source>
        <dbReference type="Proteomes" id="UP000182977"/>
    </source>
</evidence>
<dbReference type="InterPro" id="IPR014284">
    <property type="entry name" value="RNA_pol_sigma-70_dom"/>
</dbReference>
<keyword evidence="4" id="KW-0804">Transcription</keyword>
<dbReference type="PANTHER" id="PTHR43133:SF66">
    <property type="entry name" value="ECF RNA POLYMERASE SIGMA FACTOR SIGK"/>
    <property type="match status" value="1"/>
</dbReference>
<dbReference type="PANTHER" id="PTHR43133">
    <property type="entry name" value="RNA POLYMERASE ECF-TYPE SIGMA FACTO"/>
    <property type="match status" value="1"/>
</dbReference>
<dbReference type="OrthoDB" id="9784272at2"/>
<dbReference type="SUPFAM" id="SSF88659">
    <property type="entry name" value="Sigma3 and sigma4 domains of RNA polymerase sigma factors"/>
    <property type="match status" value="1"/>
</dbReference>
<comment type="similarity">
    <text evidence="1">Belongs to the sigma-70 factor family. ECF subfamily.</text>
</comment>
<proteinExistence type="inferred from homology"/>
<evidence type="ECO:0000256" key="3">
    <source>
        <dbReference type="ARBA" id="ARBA00023082"/>
    </source>
</evidence>
<evidence type="ECO:0000259" key="6">
    <source>
        <dbReference type="Pfam" id="PF08281"/>
    </source>
</evidence>
<dbReference type="Pfam" id="PF08281">
    <property type="entry name" value="Sigma70_r4_2"/>
    <property type="match status" value="1"/>
</dbReference>
<dbReference type="NCBIfam" id="TIGR02937">
    <property type="entry name" value="sigma70-ECF"/>
    <property type="match status" value="1"/>
</dbReference>
<dbReference type="NCBIfam" id="NF007228">
    <property type="entry name" value="PRK09646.1"/>
    <property type="match status" value="1"/>
</dbReference>
<feature type="domain" description="RNA polymerase sigma-70 region 2" evidence="5">
    <location>
        <begin position="40"/>
        <end position="107"/>
    </location>
</feature>
<evidence type="ECO:0000256" key="2">
    <source>
        <dbReference type="ARBA" id="ARBA00023015"/>
    </source>
</evidence>
<dbReference type="CDD" id="cd06171">
    <property type="entry name" value="Sigma70_r4"/>
    <property type="match status" value="1"/>
</dbReference>
<dbReference type="EMBL" id="LT629791">
    <property type="protein sequence ID" value="SDU76931.1"/>
    <property type="molecule type" value="Genomic_DNA"/>
</dbReference>
<dbReference type="GO" id="GO:0006352">
    <property type="term" value="P:DNA-templated transcription initiation"/>
    <property type="evidence" value="ECO:0007669"/>
    <property type="project" value="InterPro"/>
</dbReference>
<dbReference type="GO" id="GO:0003677">
    <property type="term" value="F:DNA binding"/>
    <property type="evidence" value="ECO:0007669"/>
    <property type="project" value="InterPro"/>
</dbReference>
<keyword evidence="3" id="KW-0731">Sigma factor</keyword>
<accession>A0A1H2L8L9</accession>
<dbReference type="InterPro" id="IPR013324">
    <property type="entry name" value="RNA_pol_sigma_r3/r4-like"/>
</dbReference>
<keyword evidence="2" id="KW-0805">Transcription regulation</keyword>
<name>A0A1H2L8L9_9ACTN</name>
<protein>
    <submittedName>
        <fullName evidence="7">RNA polymerase sigma-70 factor, ECF subfamily</fullName>
    </submittedName>
</protein>
<dbReference type="InterPro" id="IPR013249">
    <property type="entry name" value="RNA_pol_sigma70_r4_t2"/>
</dbReference>
<evidence type="ECO:0000256" key="4">
    <source>
        <dbReference type="ARBA" id="ARBA00023163"/>
    </source>
</evidence>
<keyword evidence="8" id="KW-1185">Reference proteome</keyword>
<dbReference type="AlphaFoldDB" id="A0A1H2L8L9"/>
<dbReference type="InterPro" id="IPR036388">
    <property type="entry name" value="WH-like_DNA-bd_sf"/>
</dbReference>
<dbReference type="GO" id="GO:0016987">
    <property type="term" value="F:sigma factor activity"/>
    <property type="evidence" value="ECO:0007669"/>
    <property type="project" value="UniProtKB-KW"/>
</dbReference>
<dbReference type="Gene3D" id="1.10.10.10">
    <property type="entry name" value="Winged helix-like DNA-binding domain superfamily/Winged helix DNA-binding domain"/>
    <property type="match status" value="1"/>
</dbReference>
<dbReference type="InterPro" id="IPR013325">
    <property type="entry name" value="RNA_pol_sigma_r2"/>
</dbReference>
<gene>
    <name evidence="7" type="ORF">SAMN04488563_5362</name>
</gene>